<dbReference type="EMBL" id="JBEUKS010000009">
    <property type="protein sequence ID" value="MFC1441616.1"/>
    <property type="molecule type" value="Genomic_DNA"/>
</dbReference>
<proteinExistence type="predicted"/>
<dbReference type="CDD" id="cd04301">
    <property type="entry name" value="NAT_SF"/>
    <property type="match status" value="1"/>
</dbReference>
<evidence type="ECO:0000259" key="1">
    <source>
        <dbReference type="PROSITE" id="PS51186"/>
    </source>
</evidence>
<gene>
    <name evidence="2" type="ORF">ABUW04_25495</name>
</gene>
<dbReference type="Proteomes" id="UP001592581">
    <property type="component" value="Unassembled WGS sequence"/>
</dbReference>
<reference evidence="2 3" key="1">
    <citation type="submission" date="2024-06" db="EMBL/GenBank/DDBJ databases">
        <authorList>
            <person name="Lee S.D."/>
        </authorList>
    </citation>
    <scope>NUCLEOTIDE SEQUENCE [LARGE SCALE GENOMIC DNA]</scope>
    <source>
        <strain evidence="2 3">N1-10</strain>
    </source>
</reference>
<protein>
    <submittedName>
        <fullName evidence="2">GNAT family N-acetyltransferase</fullName>
    </submittedName>
</protein>
<dbReference type="InterPro" id="IPR000182">
    <property type="entry name" value="GNAT_dom"/>
</dbReference>
<dbReference type="RefSeq" id="WP_380566741.1">
    <property type="nucleotide sequence ID" value="NZ_JBEUKS010000009.1"/>
</dbReference>
<dbReference type="Pfam" id="PF00583">
    <property type="entry name" value="Acetyltransf_1"/>
    <property type="match status" value="1"/>
</dbReference>
<keyword evidence="3" id="KW-1185">Reference proteome</keyword>
<name>A0ABV6XTP1_9ACTN</name>
<evidence type="ECO:0000313" key="2">
    <source>
        <dbReference type="EMBL" id="MFC1441616.1"/>
    </source>
</evidence>
<dbReference type="InterPro" id="IPR016181">
    <property type="entry name" value="Acyl_CoA_acyltransferase"/>
</dbReference>
<comment type="caution">
    <text evidence="2">The sequence shown here is derived from an EMBL/GenBank/DDBJ whole genome shotgun (WGS) entry which is preliminary data.</text>
</comment>
<dbReference type="PROSITE" id="PS51186">
    <property type="entry name" value="GNAT"/>
    <property type="match status" value="1"/>
</dbReference>
<feature type="domain" description="N-acetyltransferase" evidence="1">
    <location>
        <begin position="5"/>
        <end position="169"/>
    </location>
</feature>
<accession>A0ABV6XTP1</accession>
<dbReference type="SUPFAM" id="SSF55729">
    <property type="entry name" value="Acyl-CoA N-acyltransferases (Nat)"/>
    <property type="match status" value="1"/>
</dbReference>
<organism evidence="2 3">
    <name type="scientific">Streptacidiphilus jeojiensis</name>
    <dbReference type="NCBI Taxonomy" id="3229225"/>
    <lineage>
        <taxon>Bacteria</taxon>
        <taxon>Bacillati</taxon>
        <taxon>Actinomycetota</taxon>
        <taxon>Actinomycetes</taxon>
        <taxon>Kitasatosporales</taxon>
        <taxon>Streptomycetaceae</taxon>
        <taxon>Streptacidiphilus</taxon>
    </lineage>
</organism>
<sequence length="182" mass="20190">MSADPTIRGIRPDDWEAIVELEANAYTALGLSEGRTALQSRVRASPATCFVLEHGAHQRRPVAGYLLALPYPRFRYPGLDQPERTAFRSPNLHLHDLVVAEELRRCGLAGRLLRRLETVARAREHRHVSLVAVAGTDAFWSRHGFAPHREVAAPEHYGARAVYMSKPLGVPPHGSPSQHEGD</sequence>
<dbReference type="Gene3D" id="3.40.630.30">
    <property type="match status" value="1"/>
</dbReference>
<evidence type="ECO:0000313" key="3">
    <source>
        <dbReference type="Proteomes" id="UP001592581"/>
    </source>
</evidence>